<sequence length="159" mass="17029">LLVASVGGHIEVVQYLLEQGADVNAGRTRDGNSPLDALLAAGANFGHTNTKGESIRQLAAAYGQVDVLQSLPPTTHTGDVMPPPARVHAVDEASMRVQIQSIRRSSSHTDYSLAARGGDVDLTPLQRRIALVKERMEVCVRNSTSSNNDTTNYPRVSVL</sequence>
<evidence type="ECO:0000313" key="5">
    <source>
        <dbReference type="Proteomes" id="UP000469452"/>
    </source>
</evidence>
<dbReference type="PANTHER" id="PTHR24123:SF33">
    <property type="entry name" value="PROTEIN HOS4"/>
    <property type="match status" value="1"/>
</dbReference>
<keyword evidence="1" id="KW-0677">Repeat</keyword>
<dbReference type="PANTHER" id="PTHR24123">
    <property type="entry name" value="ANKYRIN REPEAT-CONTAINING"/>
    <property type="match status" value="1"/>
</dbReference>
<dbReference type="InterPro" id="IPR002110">
    <property type="entry name" value="Ankyrin_rpt"/>
</dbReference>
<dbReference type="Pfam" id="PF13637">
    <property type="entry name" value="Ank_4"/>
    <property type="match status" value="1"/>
</dbReference>
<feature type="non-terminal residue" evidence="4">
    <location>
        <position position="1"/>
    </location>
</feature>
<dbReference type="AlphaFoldDB" id="A0A6A5AW35"/>
<dbReference type="EMBL" id="VJMI01007754">
    <property type="protein sequence ID" value="KAF0763020.1"/>
    <property type="molecule type" value="Genomic_DNA"/>
</dbReference>
<dbReference type="PROSITE" id="PS50088">
    <property type="entry name" value="ANK_REPEAT"/>
    <property type="match status" value="1"/>
</dbReference>
<organism evidence="4 5">
    <name type="scientific">Aphanomyces astaci</name>
    <name type="common">Crayfish plague agent</name>
    <dbReference type="NCBI Taxonomy" id="112090"/>
    <lineage>
        <taxon>Eukaryota</taxon>
        <taxon>Sar</taxon>
        <taxon>Stramenopiles</taxon>
        <taxon>Oomycota</taxon>
        <taxon>Saprolegniomycetes</taxon>
        <taxon>Saprolegniales</taxon>
        <taxon>Verrucalvaceae</taxon>
        <taxon>Aphanomyces</taxon>
    </lineage>
</organism>
<feature type="repeat" description="ANK" evidence="3">
    <location>
        <begin position="1"/>
        <end position="28"/>
    </location>
</feature>
<dbReference type="Proteomes" id="UP000469452">
    <property type="component" value="Unassembled WGS sequence"/>
</dbReference>
<evidence type="ECO:0000256" key="2">
    <source>
        <dbReference type="ARBA" id="ARBA00023043"/>
    </source>
</evidence>
<dbReference type="PROSITE" id="PS50297">
    <property type="entry name" value="ANK_REP_REGION"/>
    <property type="match status" value="1"/>
</dbReference>
<accession>A0A6A5AW35</accession>
<dbReference type="InterPro" id="IPR051165">
    <property type="entry name" value="Multifunctional_ANK_Repeat"/>
</dbReference>
<evidence type="ECO:0000313" key="4">
    <source>
        <dbReference type="EMBL" id="KAF0763020.1"/>
    </source>
</evidence>
<comment type="caution">
    <text evidence="4">The sequence shown here is derived from an EMBL/GenBank/DDBJ whole genome shotgun (WGS) entry which is preliminary data.</text>
</comment>
<dbReference type="Gene3D" id="1.25.40.20">
    <property type="entry name" value="Ankyrin repeat-containing domain"/>
    <property type="match status" value="1"/>
</dbReference>
<proteinExistence type="predicted"/>
<evidence type="ECO:0000256" key="1">
    <source>
        <dbReference type="ARBA" id="ARBA00022737"/>
    </source>
</evidence>
<keyword evidence="2 3" id="KW-0040">ANK repeat</keyword>
<protein>
    <submittedName>
        <fullName evidence="4">Uncharacterized protein</fullName>
    </submittedName>
</protein>
<dbReference type="InterPro" id="IPR036770">
    <property type="entry name" value="Ankyrin_rpt-contain_sf"/>
</dbReference>
<reference evidence="4 5" key="1">
    <citation type="submission" date="2019-06" db="EMBL/GenBank/DDBJ databases">
        <title>Genomics analysis of Aphanomyces spp. identifies a new class of oomycete effector associated with host adaptation.</title>
        <authorList>
            <person name="Gaulin E."/>
        </authorList>
    </citation>
    <scope>NUCLEOTIDE SEQUENCE [LARGE SCALE GENOMIC DNA]</scope>
    <source>
        <strain evidence="4 5">E</strain>
    </source>
</reference>
<dbReference type="SUPFAM" id="SSF48403">
    <property type="entry name" value="Ankyrin repeat"/>
    <property type="match status" value="1"/>
</dbReference>
<evidence type="ECO:0000256" key="3">
    <source>
        <dbReference type="PROSITE-ProRule" id="PRU00023"/>
    </source>
</evidence>
<gene>
    <name evidence="4" type="ORF">AaE_003235</name>
</gene>
<name>A0A6A5AW35_APHAT</name>